<reference evidence="1 2" key="1">
    <citation type="submission" date="2017-06" db="EMBL/GenBank/DDBJ databases">
        <authorList>
            <person name="Kim H.J."/>
            <person name="Triplett B.A."/>
        </authorList>
    </citation>
    <scope>NUCLEOTIDE SEQUENCE [LARGE SCALE GENOMIC DNA]</scope>
    <source>
        <strain evidence="1">FRACA_ARgP5</strain>
    </source>
</reference>
<evidence type="ECO:0000313" key="1">
    <source>
        <dbReference type="EMBL" id="SNQ49641.1"/>
    </source>
</evidence>
<keyword evidence="2" id="KW-1185">Reference proteome</keyword>
<dbReference type="EMBL" id="FZMO01000288">
    <property type="protein sequence ID" value="SNQ49641.1"/>
    <property type="molecule type" value="Genomic_DNA"/>
</dbReference>
<organism evidence="1 2">
    <name type="scientific">Frankia canadensis</name>
    <dbReference type="NCBI Taxonomy" id="1836972"/>
    <lineage>
        <taxon>Bacteria</taxon>
        <taxon>Bacillati</taxon>
        <taxon>Actinomycetota</taxon>
        <taxon>Actinomycetes</taxon>
        <taxon>Frankiales</taxon>
        <taxon>Frankiaceae</taxon>
        <taxon>Frankia</taxon>
    </lineage>
</organism>
<protein>
    <submittedName>
        <fullName evidence="1">Uncharacterized protein</fullName>
    </submittedName>
</protein>
<dbReference type="Proteomes" id="UP000234331">
    <property type="component" value="Unassembled WGS sequence"/>
</dbReference>
<proteinExistence type="predicted"/>
<gene>
    <name evidence="1" type="ORF">FRACA_3580009</name>
</gene>
<name>A0A2I2KVF5_9ACTN</name>
<dbReference type="OrthoDB" id="2379922at2"/>
<sequence length="83" mass="9253">MADLGREGARPVAVRLTQRLPGSVQEMGWEVVKVIPVGLHALRMDERHEFTWLRARITSAARRLGRAAGVPDGQLHPFPHPLI</sequence>
<accession>A0A2I2KVF5</accession>
<dbReference type="AlphaFoldDB" id="A0A2I2KVF5"/>
<evidence type="ECO:0000313" key="2">
    <source>
        <dbReference type="Proteomes" id="UP000234331"/>
    </source>
</evidence>